<accession>A0AAW7XBL2</accession>
<comment type="caution">
    <text evidence="2">The sequence shown here is derived from an EMBL/GenBank/DDBJ whole genome shotgun (WGS) entry which is preliminary data.</text>
</comment>
<feature type="non-terminal residue" evidence="2">
    <location>
        <position position="1"/>
    </location>
</feature>
<evidence type="ECO:0000313" key="2">
    <source>
        <dbReference type="EMBL" id="MDO6425057.1"/>
    </source>
</evidence>
<sequence>EFNSTVHQFSDQILVDTTYVNLFKKAYGKVPESNNDIVRAIASYVATLNGFSSKFDKNIRGEENTFTVSEKRGFNLFMRKALCATCHFIPLT</sequence>
<dbReference type="SUPFAM" id="SSF46626">
    <property type="entry name" value="Cytochrome c"/>
    <property type="match status" value="1"/>
</dbReference>
<dbReference type="RefSeq" id="WP_303494427.1">
    <property type="nucleotide sequence ID" value="NZ_JAUOPB010000199.1"/>
</dbReference>
<proteinExistence type="predicted"/>
<dbReference type="Proteomes" id="UP001169760">
    <property type="component" value="Unassembled WGS sequence"/>
</dbReference>
<feature type="non-terminal residue" evidence="2">
    <location>
        <position position="92"/>
    </location>
</feature>
<dbReference type="InterPro" id="IPR004852">
    <property type="entry name" value="Di-haem_cyt_c_peroxidsae"/>
</dbReference>
<protein>
    <submittedName>
        <fullName evidence="2">Cytochrome c peroxidase</fullName>
    </submittedName>
</protein>
<dbReference type="GO" id="GO:0004601">
    <property type="term" value="F:peroxidase activity"/>
    <property type="evidence" value="ECO:0007669"/>
    <property type="project" value="UniProtKB-KW"/>
</dbReference>
<gene>
    <name evidence="2" type="ORF">Q4521_21430</name>
</gene>
<keyword evidence="2" id="KW-0560">Oxidoreductase</keyword>
<name>A0AAW7XBL2_9GAMM</name>
<dbReference type="GO" id="GO:0009055">
    <property type="term" value="F:electron transfer activity"/>
    <property type="evidence" value="ECO:0007669"/>
    <property type="project" value="InterPro"/>
</dbReference>
<reference evidence="2" key="1">
    <citation type="submission" date="2023-07" db="EMBL/GenBank/DDBJ databases">
        <title>Genome content predicts the carbon catabolic preferences of heterotrophic bacteria.</title>
        <authorList>
            <person name="Gralka M."/>
        </authorList>
    </citation>
    <scope>NUCLEOTIDE SEQUENCE</scope>
    <source>
        <strain evidence="2">I3M17_2</strain>
    </source>
</reference>
<feature type="domain" description="Di-haem cytochrome c peroxidase" evidence="1">
    <location>
        <begin position="1"/>
        <end position="63"/>
    </location>
</feature>
<evidence type="ECO:0000259" key="1">
    <source>
        <dbReference type="Pfam" id="PF03150"/>
    </source>
</evidence>
<evidence type="ECO:0000313" key="3">
    <source>
        <dbReference type="Proteomes" id="UP001169760"/>
    </source>
</evidence>
<dbReference type="Pfam" id="PF03150">
    <property type="entry name" value="CCP_MauG"/>
    <property type="match status" value="1"/>
</dbReference>
<dbReference type="GO" id="GO:0020037">
    <property type="term" value="F:heme binding"/>
    <property type="evidence" value="ECO:0007669"/>
    <property type="project" value="InterPro"/>
</dbReference>
<dbReference type="InterPro" id="IPR036909">
    <property type="entry name" value="Cyt_c-like_dom_sf"/>
</dbReference>
<dbReference type="Gene3D" id="1.10.760.10">
    <property type="entry name" value="Cytochrome c-like domain"/>
    <property type="match status" value="2"/>
</dbReference>
<organism evidence="2 3">
    <name type="scientific">Saccharophagus degradans</name>
    <dbReference type="NCBI Taxonomy" id="86304"/>
    <lineage>
        <taxon>Bacteria</taxon>
        <taxon>Pseudomonadati</taxon>
        <taxon>Pseudomonadota</taxon>
        <taxon>Gammaproteobacteria</taxon>
        <taxon>Cellvibrionales</taxon>
        <taxon>Cellvibrionaceae</taxon>
        <taxon>Saccharophagus</taxon>
    </lineage>
</organism>
<keyword evidence="2" id="KW-0575">Peroxidase</keyword>
<dbReference type="EMBL" id="JAUOPB010000199">
    <property type="protein sequence ID" value="MDO6425057.1"/>
    <property type="molecule type" value="Genomic_DNA"/>
</dbReference>
<dbReference type="AlphaFoldDB" id="A0AAW7XBL2"/>